<evidence type="ECO:0000313" key="2">
    <source>
        <dbReference type="Proteomes" id="UP000297643"/>
    </source>
</evidence>
<comment type="caution">
    <text evidence="1">The sequence shown here is derived from an EMBL/GenBank/DDBJ whole genome shotgun (WGS) entry which is preliminary data.</text>
</comment>
<evidence type="ECO:0000313" key="1">
    <source>
        <dbReference type="EMBL" id="TFC06399.1"/>
    </source>
</evidence>
<dbReference type="EMBL" id="SOFM01000010">
    <property type="protein sequence ID" value="TFC06399.1"/>
    <property type="molecule type" value="Genomic_DNA"/>
</dbReference>
<dbReference type="Proteomes" id="UP000297643">
    <property type="component" value="Unassembled WGS sequence"/>
</dbReference>
<reference evidence="1 2" key="1">
    <citation type="submission" date="2019-03" db="EMBL/GenBank/DDBJ databases">
        <title>Genomics of glacier-inhabiting Cryobacterium strains.</title>
        <authorList>
            <person name="Liu Q."/>
            <person name="Xin Y.-H."/>
        </authorList>
    </citation>
    <scope>NUCLEOTIDE SEQUENCE [LARGE SCALE GENOMIC DNA]</scope>
    <source>
        <strain evidence="1 2">RHLT2-21</strain>
    </source>
</reference>
<dbReference type="RefSeq" id="WP_134507381.1">
    <property type="nucleotide sequence ID" value="NZ_SOFM01000010.1"/>
</dbReference>
<gene>
    <name evidence="1" type="ORF">E3O32_04795</name>
</gene>
<protein>
    <submittedName>
        <fullName evidence="1">Uncharacterized protein</fullName>
    </submittedName>
</protein>
<dbReference type="AlphaFoldDB" id="A0A4R8WBI7"/>
<accession>A0A4R8WBI7</accession>
<sequence length="73" mass="8492">MTDPQPSIHFTDAHSLAMGWPIISGKRYGDWELVDRVGRDIDTGGRDLHDVTGRLKDLLTELSTRSRRWRWRS</sequence>
<keyword evidence="2" id="KW-1185">Reference proteome</keyword>
<name>A0A4R8WBI7_9MICO</name>
<organism evidence="1 2">
    <name type="scientific">Cryobacterium mannosilyticum</name>
    <dbReference type="NCBI Taxonomy" id="1259190"/>
    <lineage>
        <taxon>Bacteria</taxon>
        <taxon>Bacillati</taxon>
        <taxon>Actinomycetota</taxon>
        <taxon>Actinomycetes</taxon>
        <taxon>Micrococcales</taxon>
        <taxon>Microbacteriaceae</taxon>
        <taxon>Cryobacterium</taxon>
    </lineage>
</organism>
<proteinExistence type="predicted"/>